<dbReference type="AlphaFoldDB" id="A0AAV2EHF7"/>
<evidence type="ECO:0000256" key="1">
    <source>
        <dbReference type="SAM" id="MobiDB-lite"/>
    </source>
</evidence>
<reference evidence="2 3" key="1">
    <citation type="submission" date="2024-04" db="EMBL/GenBank/DDBJ databases">
        <authorList>
            <person name="Fracassetti M."/>
        </authorList>
    </citation>
    <scope>NUCLEOTIDE SEQUENCE [LARGE SCALE GENOMIC DNA]</scope>
</reference>
<dbReference type="EMBL" id="OZ034817">
    <property type="protein sequence ID" value="CAL1385406.1"/>
    <property type="molecule type" value="Genomic_DNA"/>
</dbReference>
<accession>A0AAV2EHF7</accession>
<protein>
    <submittedName>
        <fullName evidence="2">Uncharacterized protein</fullName>
    </submittedName>
</protein>
<keyword evidence="3" id="KW-1185">Reference proteome</keyword>
<organism evidence="2 3">
    <name type="scientific">Linum trigynum</name>
    <dbReference type="NCBI Taxonomy" id="586398"/>
    <lineage>
        <taxon>Eukaryota</taxon>
        <taxon>Viridiplantae</taxon>
        <taxon>Streptophyta</taxon>
        <taxon>Embryophyta</taxon>
        <taxon>Tracheophyta</taxon>
        <taxon>Spermatophyta</taxon>
        <taxon>Magnoliopsida</taxon>
        <taxon>eudicotyledons</taxon>
        <taxon>Gunneridae</taxon>
        <taxon>Pentapetalae</taxon>
        <taxon>rosids</taxon>
        <taxon>fabids</taxon>
        <taxon>Malpighiales</taxon>
        <taxon>Linaceae</taxon>
        <taxon>Linum</taxon>
    </lineage>
</organism>
<proteinExistence type="predicted"/>
<feature type="region of interest" description="Disordered" evidence="1">
    <location>
        <begin position="85"/>
        <end position="113"/>
    </location>
</feature>
<name>A0AAV2EHF7_9ROSI</name>
<feature type="compositionally biased region" description="Basic and acidic residues" evidence="1">
    <location>
        <begin position="85"/>
        <end position="97"/>
    </location>
</feature>
<evidence type="ECO:0000313" key="2">
    <source>
        <dbReference type="EMBL" id="CAL1385406.1"/>
    </source>
</evidence>
<dbReference type="Proteomes" id="UP001497516">
    <property type="component" value="Chromosome 4"/>
</dbReference>
<sequence length="144" mass="15538">MNEATKAAGNLPGRRSRIGRLVASLTKYGLDSAAADAPKASTGLRRAYEIVQEILRDDHSPASPSLKQQTKLKGVAAMLEEMQRKMEAAEQKSEEGVVRQSGETSSAISVESGVVKKAPDDKYPVKNSAAVHTGKKMIFIRSRL</sequence>
<gene>
    <name evidence="2" type="ORF">LTRI10_LOCUS26548</name>
</gene>
<evidence type="ECO:0000313" key="3">
    <source>
        <dbReference type="Proteomes" id="UP001497516"/>
    </source>
</evidence>